<gene>
    <name evidence="2" type="ORF">PspYZU01_11</name>
</gene>
<evidence type="ECO:0000256" key="1">
    <source>
        <dbReference type="SAM" id="Coils"/>
    </source>
</evidence>
<name>A0A2U7N4V7_9CAUD</name>
<feature type="coiled-coil region" evidence="1">
    <location>
        <begin position="84"/>
        <end position="111"/>
    </location>
</feature>
<organism evidence="2 3">
    <name type="scientific">Pseudomonas phage PspYZU01</name>
    <dbReference type="NCBI Taxonomy" id="1983555"/>
    <lineage>
        <taxon>Viruses</taxon>
        <taxon>Duplodnaviria</taxon>
        <taxon>Heunggongvirae</taxon>
        <taxon>Uroviricota</taxon>
        <taxon>Caudoviricetes</taxon>
        <taxon>Casjensviridae</taxon>
        <taxon>Phobosvirus</taxon>
        <taxon>Phobosvirus PspYZU01</taxon>
    </lineage>
</organism>
<proteinExistence type="predicted"/>
<evidence type="ECO:0000313" key="3">
    <source>
        <dbReference type="Proteomes" id="UP000248142"/>
    </source>
</evidence>
<dbReference type="EMBL" id="KY971609">
    <property type="protein sequence ID" value="ASD51896.1"/>
    <property type="molecule type" value="Genomic_DNA"/>
</dbReference>
<reference evidence="2 3" key="1">
    <citation type="submission" date="2017-04" db="EMBL/GenBank/DDBJ databases">
        <title>Isolation of lytic bacteriophages infecting Pseudomonas strains for biocontrol of fish and shrimp spoilage during chilled storage.</title>
        <authorList>
            <person name="Yang Z."/>
            <person name="Tao X."/>
            <person name="Gao L."/>
            <person name="Rao S."/>
        </authorList>
    </citation>
    <scope>NUCLEOTIDE SEQUENCE [LARGE SCALE GENOMIC DNA]</scope>
</reference>
<dbReference type="Proteomes" id="UP000248142">
    <property type="component" value="Segment"/>
</dbReference>
<keyword evidence="1" id="KW-0175">Coiled coil</keyword>
<protein>
    <submittedName>
        <fullName evidence="2">Uncharacterized protein</fullName>
    </submittedName>
</protein>
<keyword evidence="3" id="KW-1185">Reference proteome</keyword>
<accession>A0A2U7N4V7</accession>
<evidence type="ECO:0000313" key="2">
    <source>
        <dbReference type="EMBL" id="ASD51896.1"/>
    </source>
</evidence>
<sequence length="124" mass="13695">MTSRNICYHTRSYANNATKLTGGTFGGAIDADTVERLTKAWFTVRVKPSGRAVFVDRQGREVSLYLSVDPADTEAGKAALRAHGLEAQANAAREEERRRELDDELADLSTDELAALLELRRSKL</sequence>